<dbReference type="Proteomes" id="UP001162098">
    <property type="component" value="Segment"/>
</dbReference>
<dbReference type="EMBL" id="MW018138">
    <property type="protein sequence ID" value="QPB44383.1"/>
    <property type="molecule type" value="Genomic_DNA"/>
</dbReference>
<evidence type="ECO:0000313" key="1">
    <source>
        <dbReference type="EMBL" id="QPB44383.1"/>
    </source>
</evidence>
<name>A0A7S7YEM8_9VIRU</name>
<dbReference type="KEGG" id="vg:80543579"/>
<evidence type="ECO:0000313" key="2">
    <source>
        <dbReference type="Proteomes" id="UP001162098"/>
    </source>
</evidence>
<sequence>MSTYAACTELLVGDGYKQRVFEDKLRQLLSGEWERCAKGATITVNGIAIARERRGSWTAFKNGKDLSWSNFVLHVRGVEWLDRWDDKKKRKHFVIRGTDCDFDLYQGAGWQADDFTPYVERAFVDRKYAYYFINVIQRWCDWPCAIAWMIPTIILAHHHRQATVKLTDHIHKREAVDVAAVTDLDTATKTKVAAAGAWIEAMRSISGPASKLVVECEEFEWDAVDMTAIGEKIASARYTVHLRVRHFAGARGVDPTLNVYSAMNDLIDAVSNDEMPMTVEAIEAKLVLTKAMSHTPGGLALHQTFQVLSKLTANK</sequence>
<reference evidence="1 2" key="1">
    <citation type="submission" date="2020-09" db="EMBL/GenBank/DDBJ databases">
        <authorList>
            <person name="Zhang R."/>
            <person name="Garcia K."/>
            <person name="Ogata H."/>
        </authorList>
    </citation>
    <scope>NUCLEOTIDE SEQUENCE [LARGE SCALE GENOMIC DNA]</scope>
    <source>
        <strain evidence="2">stheno</strain>
    </source>
</reference>
<accession>A0A7S7YEM8</accession>
<protein>
    <submittedName>
        <fullName evidence="1">Uncharacterized protein</fullName>
    </submittedName>
</protein>
<organism evidence="1 2">
    <name type="scientific">Medusavirus stheno T3</name>
    <dbReference type="NCBI Taxonomy" id="3069717"/>
    <lineage>
        <taxon>Viruses</taxon>
        <taxon>Varidnaviria</taxon>
        <taxon>Bamfordvirae</taxon>
        <taxon>Nucleocytoviricota</taxon>
        <taxon>Megaviricetes</taxon>
        <taxon>Mamonoviridae</taxon>
        <taxon>Medusavirus</taxon>
        <taxon>Medusavirus sthenus</taxon>
    </lineage>
</organism>
<proteinExistence type="predicted"/>
<keyword evidence="2" id="KW-1185">Reference proteome</keyword>